<protein>
    <submittedName>
        <fullName evidence="2">Uncharacterized protein</fullName>
    </submittedName>
</protein>
<proteinExistence type="predicted"/>
<evidence type="ECO:0000256" key="1">
    <source>
        <dbReference type="SAM" id="MobiDB-lite"/>
    </source>
</evidence>
<evidence type="ECO:0000313" key="2">
    <source>
        <dbReference type="EMBL" id="KDO29184.1"/>
    </source>
</evidence>
<organism evidence="2 3">
    <name type="scientific">Saprolegnia parasitica (strain CBS 223.65)</name>
    <dbReference type="NCBI Taxonomy" id="695850"/>
    <lineage>
        <taxon>Eukaryota</taxon>
        <taxon>Sar</taxon>
        <taxon>Stramenopiles</taxon>
        <taxon>Oomycota</taxon>
        <taxon>Saprolegniomycetes</taxon>
        <taxon>Saprolegniales</taxon>
        <taxon>Saprolegniaceae</taxon>
        <taxon>Saprolegnia</taxon>
    </lineage>
</organism>
<dbReference type="AlphaFoldDB" id="A0A067CEP3"/>
<reference evidence="2 3" key="1">
    <citation type="journal article" date="2013" name="PLoS Genet.">
        <title>Distinctive expansion of potential virulence genes in the genome of the oomycete fish pathogen Saprolegnia parasitica.</title>
        <authorList>
            <person name="Jiang R.H."/>
            <person name="de Bruijn I."/>
            <person name="Haas B.J."/>
            <person name="Belmonte R."/>
            <person name="Lobach L."/>
            <person name="Christie J."/>
            <person name="van den Ackerveken G."/>
            <person name="Bottin A."/>
            <person name="Bulone V."/>
            <person name="Diaz-Moreno S.M."/>
            <person name="Dumas B."/>
            <person name="Fan L."/>
            <person name="Gaulin E."/>
            <person name="Govers F."/>
            <person name="Grenville-Briggs L.J."/>
            <person name="Horner N.R."/>
            <person name="Levin J.Z."/>
            <person name="Mammella M."/>
            <person name="Meijer H.J."/>
            <person name="Morris P."/>
            <person name="Nusbaum C."/>
            <person name="Oome S."/>
            <person name="Phillips A.J."/>
            <person name="van Rooyen D."/>
            <person name="Rzeszutek E."/>
            <person name="Saraiva M."/>
            <person name="Secombes C.J."/>
            <person name="Seidl M.F."/>
            <person name="Snel B."/>
            <person name="Stassen J.H."/>
            <person name="Sykes S."/>
            <person name="Tripathy S."/>
            <person name="van den Berg H."/>
            <person name="Vega-Arreguin J.C."/>
            <person name="Wawra S."/>
            <person name="Young S.K."/>
            <person name="Zeng Q."/>
            <person name="Dieguez-Uribeondo J."/>
            <person name="Russ C."/>
            <person name="Tyler B.M."/>
            <person name="van West P."/>
        </authorList>
    </citation>
    <scope>NUCLEOTIDE SEQUENCE [LARGE SCALE GENOMIC DNA]</scope>
    <source>
        <strain evidence="2 3">CBS 223.65</strain>
    </source>
</reference>
<keyword evidence="3" id="KW-1185">Reference proteome</keyword>
<dbReference type="VEuPathDB" id="FungiDB:SPRG_05426"/>
<accession>A0A067CEP3</accession>
<dbReference type="RefSeq" id="XP_012200061.1">
    <property type="nucleotide sequence ID" value="XM_012344671.1"/>
</dbReference>
<gene>
    <name evidence="2" type="ORF">SPRG_05426</name>
</gene>
<sequence length="177" mass="19208">MADSKMMNEEASEFGLAERDDEDDGSSGRVDAGKMLQAPALAQQTNEILTDASPAVYATHPDFTKLTPLAGSAPLPEDLEAAKAWLRDCPVTAKEWVIFRAQPGFEDDPLLGHVRAQPGFDVAMAAIQELLATIVLTDGFKVSDADASMARGTHLFTNEPIFARMQLRVVKLGFCRK</sequence>
<dbReference type="GeneID" id="24127822"/>
<evidence type="ECO:0000313" key="3">
    <source>
        <dbReference type="Proteomes" id="UP000030745"/>
    </source>
</evidence>
<dbReference type="KEGG" id="spar:SPRG_05426"/>
<dbReference type="EMBL" id="KK583207">
    <property type="protein sequence ID" value="KDO29184.1"/>
    <property type="molecule type" value="Genomic_DNA"/>
</dbReference>
<feature type="region of interest" description="Disordered" evidence="1">
    <location>
        <begin position="1"/>
        <end position="32"/>
    </location>
</feature>
<name>A0A067CEP3_SAPPC</name>
<dbReference type="Proteomes" id="UP000030745">
    <property type="component" value="Unassembled WGS sequence"/>
</dbReference>